<protein>
    <recommendedName>
        <fullName evidence="3">DUF11 domain-containing protein</fullName>
    </recommendedName>
</protein>
<dbReference type="Proteomes" id="UP000886050">
    <property type="component" value="Unassembled WGS sequence"/>
</dbReference>
<keyword evidence="1" id="KW-0732">Signal</keyword>
<proteinExistence type="predicted"/>
<dbReference type="EMBL" id="DRTX01000213">
    <property type="protein sequence ID" value="HHF53522.1"/>
    <property type="molecule type" value="Genomic_DNA"/>
</dbReference>
<evidence type="ECO:0000313" key="2">
    <source>
        <dbReference type="EMBL" id="HHF53522.1"/>
    </source>
</evidence>
<comment type="caution">
    <text evidence="2">The sequence shown here is derived from an EMBL/GenBank/DDBJ whole genome shotgun (WGS) entry which is preliminary data.</text>
</comment>
<sequence length="143" mass="15883">MKRAVPINLICVFCVMLSLSFLFPFFAQGQENQNVVKLSYLPLENSSNGKTFTMKAKLKAENTGSEPIYDVKATVASVNNITINVREVSLGDISPRETVVSSESFEILFEDSLSQEAPQTEIVWEVQCINVNGNLVVEEVSFK</sequence>
<evidence type="ECO:0000256" key="1">
    <source>
        <dbReference type="SAM" id="SignalP"/>
    </source>
</evidence>
<reference evidence="2" key="1">
    <citation type="journal article" date="2020" name="mSystems">
        <title>Genome- and Community-Level Interaction Insights into Carbon Utilization and Element Cycling Functions of Hydrothermarchaeota in Hydrothermal Sediment.</title>
        <authorList>
            <person name="Zhou Z."/>
            <person name="Liu Y."/>
            <person name="Xu W."/>
            <person name="Pan J."/>
            <person name="Luo Z.H."/>
            <person name="Li M."/>
        </authorList>
    </citation>
    <scope>NUCLEOTIDE SEQUENCE [LARGE SCALE GENOMIC DNA]</scope>
    <source>
        <strain evidence="2">HyVt-96</strain>
    </source>
</reference>
<name>A0A7V5HNJ4_UNCW3</name>
<gene>
    <name evidence="2" type="ORF">ENL43_04075</name>
</gene>
<evidence type="ECO:0008006" key="3">
    <source>
        <dbReference type="Google" id="ProtNLM"/>
    </source>
</evidence>
<accession>A0A7V5HNJ4</accession>
<organism evidence="2">
    <name type="scientific">candidate division WOR-3 bacterium</name>
    <dbReference type="NCBI Taxonomy" id="2052148"/>
    <lineage>
        <taxon>Bacteria</taxon>
        <taxon>Bacteria division WOR-3</taxon>
    </lineage>
</organism>
<dbReference type="AlphaFoldDB" id="A0A7V5HNJ4"/>
<feature type="signal peptide" evidence="1">
    <location>
        <begin position="1"/>
        <end position="29"/>
    </location>
</feature>
<feature type="chain" id="PRO_5031478267" description="DUF11 domain-containing protein" evidence="1">
    <location>
        <begin position="30"/>
        <end position="143"/>
    </location>
</feature>